<evidence type="ECO:0000313" key="5">
    <source>
        <dbReference type="EMBL" id="SQH99917.1"/>
    </source>
</evidence>
<dbReference type="Gene3D" id="3.40.50.410">
    <property type="entry name" value="von Willebrand factor, type A domain"/>
    <property type="match status" value="1"/>
</dbReference>
<reference evidence="5 6" key="1">
    <citation type="submission" date="2018-06" db="EMBL/GenBank/DDBJ databases">
        <authorList>
            <consortium name="Pathogen Informatics"/>
            <person name="Doyle S."/>
        </authorList>
    </citation>
    <scope>NUCLEOTIDE SEQUENCE [LARGE SCALE GENOMIC DNA]</scope>
    <source>
        <strain evidence="5 6">NCTC10288</strain>
    </source>
</reference>
<feature type="region of interest" description="Disordered" evidence="1">
    <location>
        <begin position="44"/>
        <end position="106"/>
    </location>
</feature>
<dbReference type="KEGG" id="cmin:NCTC10288_01219"/>
<feature type="domain" description="VWFA" evidence="3">
    <location>
        <begin position="114"/>
        <end position="266"/>
    </location>
</feature>
<keyword evidence="7" id="KW-1185">Reference proteome</keyword>
<feature type="transmembrane region" description="Helical" evidence="2">
    <location>
        <begin position="13"/>
        <end position="36"/>
    </location>
</feature>
<dbReference type="EMBL" id="CP065689">
    <property type="protein sequence ID" value="QPS58939.1"/>
    <property type="molecule type" value="Genomic_DNA"/>
</dbReference>
<dbReference type="OrthoDB" id="4427980at2"/>
<dbReference type="Pfam" id="PF00092">
    <property type="entry name" value="VWA"/>
    <property type="match status" value="1"/>
</dbReference>
<dbReference type="SMART" id="SM00327">
    <property type="entry name" value="VWA"/>
    <property type="match status" value="1"/>
</dbReference>
<dbReference type="InterPro" id="IPR002035">
    <property type="entry name" value="VWF_A"/>
</dbReference>
<accession>A0A2X4R9B0</accession>
<reference evidence="4 7" key="2">
    <citation type="submission" date="2020-12" db="EMBL/GenBank/DDBJ databases">
        <title>FDA dAtabase for Regulatory Grade micrObial Sequences (FDA-ARGOS): Supporting development and validation of Infectious Disease Dx tests.</title>
        <authorList>
            <person name="Sproer C."/>
            <person name="Gronow S."/>
            <person name="Severitt S."/>
            <person name="Schroder I."/>
            <person name="Tallon L."/>
            <person name="Sadzewicz L."/>
            <person name="Zhao X."/>
            <person name="Boylan J."/>
            <person name="Ott S."/>
            <person name="Bowen H."/>
            <person name="Vavikolanu K."/>
            <person name="Mehta A."/>
            <person name="Aluvathingal J."/>
            <person name="Nadendla S."/>
            <person name="Lowell S."/>
            <person name="Myers T."/>
            <person name="Yan Y."/>
            <person name="Sichtig H."/>
        </authorList>
    </citation>
    <scope>NUCLEOTIDE SEQUENCE [LARGE SCALE GENOMIC DNA]</scope>
    <source>
        <strain evidence="4 7">FDAARGOS_894</strain>
    </source>
</reference>
<dbReference type="STRING" id="38301.NX84_07510"/>
<dbReference type="CDD" id="cd00198">
    <property type="entry name" value="vWFA"/>
    <property type="match status" value="1"/>
</dbReference>
<sequence length="292" mass="29489">MARHSDGKNNYSFAPWVIIVAILAVLALIIGGFFLFRGGNSDPTENVAAETPAESTAAADSESESPAQATASASETSTEATSSTKAGESEAESSSATPSSEDKPADAVAEVAPNTLFLLDTSENLAPYFEAVSQGVADAATAASDEGSQVGLWNYSSPISATATVGYRPNVAYGPAENVAQAVGLFGTGGVPQTRSAVVAALGNASDQATESGKDTRVVLVTTGTQQDMDDAAFAEAVKNARAEGVSLSVVHVGNGEKDAELEKLADSYSTVSDPSDAIANKKSITAAAGAQ</sequence>
<name>A0A2X4R9B0_9CORY</name>
<dbReference type="RefSeq" id="WP_039675431.1">
    <property type="nucleotide sequence ID" value="NZ_CP065689.1"/>
</dbReference>
<dbReference type="EMBL" id="LS483460">
    <property type="protein sequence ID" value="SQH99917.1"/>
    <property type="molecule type" value="Genomic_DNA"/>
</dbReference>
<dbReference type="GeneID" id="70783126"/>
<dbReference type="InterPro" id="IPR036465">
    <property type="entry name" value="vWFA_dom_sf"/>
</dbReference>
<organism evidence="5 6">
    <name type="scientific">Corynebacterium minutissimum</name>
    <dbReference type="NCBI Taxonomy" id="38301"/>
    <lineage>
        <taxon>Bacteria</taxon>
        <taxon>Bacillati</taxon>
        <taxon>Actinomycetota</taxon>
        <taxon>Actinomycetes</taxon>
        <taxon>Mycobacteriales</taxon>
        <taxon>Corynebacteriaceae</taxon>
        <taxon>Corynebacterium</taxon>
    </lineage>
</organism>
<feature type="compositionally biased region" description="Low complexity" evidence="1">
    <location>
        <begin position="48"/>
        <end position="99"/>
    </location>
</feature>
<dbReference type="Proteomes" id="UP000594905">
    <property type="component" value="Chromosome"/>
</dbReference>
<dbReference type="PROSITE" id="PS50234">
    <property type="entry name" value="VWFA"/>
    <property type="match status" value="1"/>
</dbReference>
<dbReference type="Proteomes" id="UP000249264">
    <property type="component" value="Chromosome 1"/>
</dbReference>
<protein>
    <submittedName>
        <fullName evidence="5">Putative secreted protein</fullName>
    </submittedName>
    <submittedName>
        <fullName evidence="4">VWA domain-containing protein</fullName>
    </submittedName>
</protein>
<dbReference type="AlphaFoldDB" id="A0A2X4R9B0"/>
<evidence type="ECO:0000256" key="1">
    <source>
        <dbReference type="SAM" id="MobiDB-lite"/>
    </source>
</evidence>
<keyword evidence="2" id="KW-1133">Transmembrane helix</keyword>
<evidence type="ECO:0000259" key="3">
    <source>
        <dbReference type="PROSITE" id="PS50234"/>
    </source>
</evidence>
<keyword evidence="2" id="KW-0472">Membrane</keyword>
<evidence type="ECO:0000256" key="2">
    <source>
        <dbReference type="SAM" id="Phobius"/>
    </source>
</evidence>
<proteinExistence type="predicted"/>
<evidence type="ECO:0000313" key="7">
    <source>
        <dbReference type="Proteomes" id="UP000594905"/>
    </source>
</evidence>
<evidence type="ECO:0000313" key="4">
    <source>
        <dbReference type="EMBL" id="QPS58939.1"/>
    </source>
</evidence>
<dbReference type="SUPFAM" id="SSF53300">
    <property type="entry name" value="vWA-like"/>
    <property type="match status" value="1"/>
</dbReference>
<evidence type="ECO:0000313" key="6">
    <source>
        <dbReference type="Proteomes" id="UP000249264"/>
    </source>
</evidence>
<keyword evidence="2" id="KW-0812">Transmembrane</keyword>
<gene>
    <name evidence="4" type="ORF">I6G51_08370</name>
    <name evidence="5" type="ORF">NCTC10288_01219</name>
</gene>